<feature type="signal peptide" evidence="2">
    <location>
        <begin position="1"/>
        <end position="23"/>
    </location>
</feature>
<accession>A0ABY6VN35</accession>
<comment type="caution">
    <text evidence="3">The sequence shown here is derived from an EMBL/GenBank/DDBJ whole genome shotgun (WGS) entry which is preliminary data.</text>
</comment>
<keyword evidence="2" id="KW-0732">Signal</keyword>
<evidence type="ECO:0000256" key="2">
    <source>
        <dbReference type="SAM" id="SignalP"/>
    </source>
</evidence>
<sequence>MKRTMATLILLALLAQQPATPQALPVANYAINRAIAGVITRVAASRGFAANSPRVIATLEAISSTSTALNVVATGAGIGLSLLGAPVWMTIIAGFGIFGTGTALIAALGDAEVAIAQTEAGSVAVVSKIPRNEPVTLPPYPDFKTYPTENDRFEKLRSLGGHVYRTDGCSPLRTRVACHQFPLEPQISTGIAFTYPQDGIRVLFTSIAELEDLRKRWLLYPEDPEAKLTIVETFDQEGVHDGFAERIWTNKYQGCSKDVPPGCPAPHAWSTIDFIPDMAEISHDAFHGLNRLKTTTVYPDLDAARAAINSDFLKMPITPKTLADIVDGAWWLAAEEPDYAGLPYRESEPITEEDVVIWMVENPTEIPYIGDVLEPANPPDERKVPISPRIRSKEVPNPQTDPVTDPNTGPNPVPETGPDIAPNPDEATESGSNRNRNTEGVQDVNVVNRPVVDIGNRVKVDVDLGKAPEVDQPKLEEPPTAKMIIDPILGLTSDFNSWTMPSHGAACPRTTLQVFDHAIPIEAHCEIAERIAPQLRQVMVAAFAVMALLIVLSA</sequence>
<keyword evidence="4" id="KW-1185">Reference proteome</keyword>
<dbReference type="Proteomes" id="UP000405357">
    <property type="component" value="Unassembled WGS sequence"/>
</dbReference>
<organism evidence="3 4">
    <name type="scientific">Pandoraea soli</name>
    <dbReference type="NCBI Taxonomy" id="2508293"/>
    <lineage>
        <taxon>Bacteria</taxon>
        <taxon>Pseudomonadati</taxon>
        <taxon>Pseudomonadota</taxon>
        <taxon>Betaproteobacteria</taxon>
        <taxon>Burkholderiales</taxon>
        <taxon>Burkholderiaceae</taxon>
        <taxon>Pandoraea</taxon>
    </lineage>
</organism>
<name>A0ABY6VN35_9BURK</name>
<dbReference type="RefSeq" id="WP_150550084.1">
    <property type="nucleotide sequence ID" value="NZ_CABPSG010000001.1"/>
</dbReference>
<evidence type="ECO:0000313" key="3">
    <source>
        <dbReference type="EMBL" id="VVD67540.1"/>
    </source>
</evidence>
<feature type="compositionally biased region" description="Polar residues" evidence="1">
    <location>
        <begin position="397"/>
        <end position="408"/>
    </location>
</feature>
<evidence type="ECO:0000256" key="1">
    <source>
        <dbReference type="SAM" id="MobiDB-lite"/>
    </source>
</evidence>
<evidence type="ECO:0000313" key="4">
    <source>
        <dbReference type="Proteomes" id="UP000405357"/>
    </source>
</evidence>
<protein>
    <submittedName>
        <fullName evidence="3">Uncharacterized protein</fullName>
    </submittedName>
</protein>
<reference evidence="3 4" key="1">
    <citation type="submission" date="2019-08" db="EMBL/GenBank/DDBJ databases">
        <authorList>
            <person name="Peeters C."/>
        </authorList>
    </citation>
    <scope>NUCLEOTIDE SEQUENCE [LARGE SCALE GENOMIC DNA]</scope>
    <source>
        <strain evidence="3 4">LMG 31014</strain>
    </source>
</reference>
<feature type="compositionally biased region" description="Polar residues" evidence="1">
    <location>
        <begin position="429"/>
        <end position="440"/>
    </location>
</feature>
<feature type="chain" id="PRO_5047390977" evidence="2">
    <location>
        <begin position="24"/>
        <end position="554"/>
    </location>
</feature>
<gene>
    <name evidence="3" type="ORF">PSO31014_00423</name>
</gene>
<proteinExistence type="predicted"/>
<dbReference type="EMBL" id="CABPSG010000001">
    <property type="protein sequence ID" value="VVD67540.1"/>
    <property type="molecule type" value="Genomic_DNA"/>
</dbReference>
<feature type="region of interest" description="Disordered" evidence="1">
    <location>
        <begin position="370"/>
        <end position="444"/>
    </location>
</feature>